<dbReference type="InterPro" id="IPR004087">
    <property type="entry name" value="KH_dom"/>
</dbReference>
<evidence type="ECO:0000256" key="3">
    <source>
        <dbReference type="SAM" id="MobiDB-lite"/>
    </source>
</evidence>
<keyword evidence="7" id="KW-1185">Reference proteome</keyword>
<gene>
    <name evidence="6" type="ORF">NP233_g3594</name>
</gene>
<feature type="region of interest" description="Disordered" evidence="3">
    <location>
        <begin position="970"/>
        <end position="998"/>
    </location>
</feature>
<dbReference type="PANTHER" id="PTHR10288">
    <property type="entry name" value="KH DOMAIN CONTAINING RNA BINDING PROTEIN"/>
    <property type="match status" value="1"/>
</dbReference>
<evidence type="ECO:0000313" key="6">
    <source>
        <dbReference type="EMBL" id="KAJ3571694.1"/>
    </source>
</evidence>
<dbReference type="PROSITE" id="PS50084">
    <property type="entry name" value="KH_TYPE_1"/>
    <property type="match status" value="8"/>
</dbReference>
<dbReference type="CDD" id="cd00105">
    <property type="entry name" value="KH-I"/>
    <property type="match status" value="3"/>
</dbReference>
<keyword evidence="4" id="KW-0812">Transmembrane</keyword>
<feature type="domain" description="K Homology" evidence="5">
    <location>
        <begin position="608"/>
        <end position="686"/>
    </location>
</feature>
<evidence type="ECO:0000256" key="4">
    <source>
        <dbReference type="SAM" id="Phobius"/>
    </source>
</evidence>
<dbReference type="InterPro" id="IPR004088">
    <property type="entry name" value="KH_dom_type_1"/>
</dbReference>
<reference evidence="6" key="1">
    <citation type="submission" date="2022-07" db="EMBL/GenBank/DDBJ databases">
        <title>Genome Sequence of Leucocoprinus birnbaumii.</title>
        <authorList>
            <person name="Buettner E."/>
        </authorList>
    </citation>
    <scope>NUCLEOTIDE SEQUENCE</scope>
    <source>
        <strain evidence="6">VT141</strain>
    </source>
</reference>
<feature type="domain" description="K Homology" evidence="5">
    <location>
        <begin position="765"/>
        <end position="842"/>
    </location>
</feature>
<dbReference type="GO" id="GO:0003723">
    <property type="term" value="F:RNA binding"/>
    <property type="evidence" value="ECO:0007669"/>
    <property type="project" value="UniProtKB-UniRule"/>
</dbReference>
<feature type="domain" description="K Homology" evidence="5">
    <location>
        <begin position="48"/>
        <end position="141"/>
    </location>
</feature>
<feature type="domain" description="K Homology" evidence="5">
    <location>
        <begin position="1050"/>
        <end position="1116"/>
    </location>
</feature>
<accession>A0AAD5VW77</accession>
<sequence length="1125" mass="122317">MKQVTTKYKVKLEASPNQKTRQTTFYLKADSEKDLEKAKRSLVALLSPVITLVINAPASTIAAIIGPRGATLKQIRDQTSVRVDIPKKEAANGNGQISATNSGKATPSLDEDEEEPTVPITLIGPQPLAYEAQALLNQIISSRISKTTTRIRDIPANVLPFIIGRKAYFLTTAQEAGVNLALNAPSREIAVSGDREGVMRLAEILKTNIESLKTSLTNLKLALPKRQHRLLVGDAAQQIMAASKCAVIVPSSDDPSDEITIWGQGADLSTGLTEVMQHANSKYIHEFPIPGPVSISRNLVTFFKYISYDKTLKDKNPGVTAFLPTVTVDKTSYTIDLVGEKPVVDSAVRQVSEAIGKLYGATKDITIDWLLHRIITGKNAKKIKQFHDANNVQVFFPSESEESSSVLLVYDPFSPNASPSPDDKKRNLDEVAKDLLKFATDAADVKSHKFDVEKRWHETIIGNNGTTLNAIIGEDKTLVVKFGAEAGEGAFEDTVLVRGVSADVDRAVKEILQIVENAKNDEIINSYSTEFDIEREYVGRVVGAQGVGINRLRDQLGVRVDVNDEEDKDVGGKKKKAAQKSKVKITGRKENVEEAKKRILAQVERLADETFEVLKIPAQYHASLIGQSGKYAIRLEEKYAVKITFPRQNADAESKTREQLKADEVLIKGGKKGVASAKAELLEALEVEKESNHTLHFTVPTRAVARILGKGGASINEIKDMTGAIIDVEQSTDDNTITNISLRGTKPSITEAKTLILEIANSVGEETTVVLTIENKYHRTLIGAGGQGLKDLITRCGGSNDSRSQAGLVRFPRQGEESEEVRIRGEPKLVKRIKDELEKAVAALRDRVVLAVEVPSAQHRILIGRGGQHLNELQNKTGAQIQFPGSRTYAQVGEPENASELSEVDPTDIVKVSGSRASCEAAITALKGQVKPPTPEGVVGTVDVPLKYHHAISQQGAFYRTLRSYGVQVEQSSQPTKSAVPTGPSSGAVPSARIDQDEDETAADVQWVVEANYQDAEEGESVWTLKARDQDGLDKAQQLIKEAIQSAEQMTHVGYLTLPDRSSFPRIVGSKGANVARLRQETGADITVSREDTTITIMGAENDIEAAKAAIIKVASAPAGRPRRN</sequence>
<dbReference type="AlphaFoldDB" id="A0AAD5VW77"/>
<evidence type="ECO:0000256" key="2">
    <source>
        <dbReference type="PROSITE-ProRule" id="PRU00117"/>
    </source>
</evidence>
<feature type="domain" description="K Homology" evidence="5">
    <location>
        <begin position="145"/>
        <end position="210"/>
    </location>
</feature>
<keyword evidence="1" id="KW-0677">Repeat</keyword>
<evidence type="ECO:0000259" key="5">
    <source>
        <dbReference type="SMART" id="SM00322"/>
    </source>
</evidence>
<evidence type="ECO:0000313" key="7">
    <source>
        <dbReference type="Proteomes" id="UP001213000"/>
    </source>
</evidence>
<protein>
    <recommendedName>
        <fullName evidence="5">K Homology domain-containing protein</fullName>
    </recommendedName>
</protein>
<dbReference type="CDD" id="cd22448">
    <property type="entry name" value="KH-I_ScSCP160_rpt3"/>
    <property type="match status" value="1"/>
</dbReference>
<feature type="domain" description="K Homology" evidence="5">
    <location>
        <begin position="444"/>
        <end position="516"/>
    </location>
</feature>
<organism evidence="6 7">
    <name type="scientific">Leucocoprinus birnbaumii</name>
    <dbReference type="NCBI Taxonomy" id="56174"/>
    <lineage>
        <taxon>Eukaryota</taxon>
        <taxon>Fungi</taxon>
        <taxon>Dikarya</taxon>
        <taxon>Basidiomycota</taxon>
        <taxon>Agaricomycotina</taxon>
        <taxon>Agaricomycetes</taxon>
        <taxon>Agaricomycetidae</taxon>
        <taxon>Agaricales</taxon>
        <taxon>Agaricineae</taxon>
        <taxon>Agaricaceae</taxon>
        <taxon>Leucocoprinus</taxon>
    </lineage>
</organism>
<name>A0AAD5VW77_9AGAR</name>
<feature type="region of interest" description="Disordered" evidence="3">
    <location>
        <begin position="86"/>
        <end position="116"/>
    </location>
</feature>
<keyword evidence="4" id="KW-1133">Transmembrane helix</keyword>
<feature type="compositionally biased region" description="Polar residues" evidence="3">
    <location>
        <begin position="93"/>
        <end position="105"/>
    </location>
</feature>
<keyword evidence="2" id="KW-0694">RNA-binding</keyword>
<dbReference type="Proteomes" id="UP001213000">
    <property type="component" value="Unassembled WGS sequence"/>
</dbReference>
<feature type="domain" description="K Homology" evidence="5">
    <location>
        <begin position="691"/>
        <end position="761"/>
    </location>
</feature>
<feature type="domain" description="K Homology" evidence="5">
    <location>
        <begin position="846"/>
        <end position="931"/>
    </location>
</feature>
<evidence type="ECO:0000256" key="1">
    <source>
        <dbReference type="ARBA" id="ARBA00022737"/>
    </source>
</evidence>
<feature type="compositionally biased region" description="Polar residues" evidence="3">
    <location>
        <begin position="970"/>
        <end position="985"/>
    </location>
</feature>
<dbReference type="SMART" id="SM00322">
    <property type="entry name" value="KH"/>
    <property type="match status" value="10"/>
</dbReference>
<comment type="caution">
    <text evidence="6">The sequence shown here is derived from an EMBL/GenBank/DDBJ whole genome shotgun (WGS) entry which is preliminary data.</text>
</comment>
<dbReference type="Gene3D" id="3.30.1370.10">
    <property type="entry name" value="K Homology domain, type 1"/>
    <property type="match status" value="8"/>
</dbReference>
<dbReference type="SUPFAM" id="SSF54791">
    <property type="entry name" value="Eukaryotic type KH-domain (KH-domain type I)"/>
    <property type="match status" value="8"/>
</dbReference>
<feature type="domain" description="K Homology" evidence="5">
    <location>
        <begin position="525"/>
        <end position="604"/>
    </location>
</feature>
<dbReference type="Pfam" id="PF00013">
    <property type="entry name" value="KH_1"/>
    <property type="match status" value="7"/>
</dbReference>
<dbReference type="EMBL" id="JANIEX010000174">
    <property type="protein sequence ID" value="KAJ3571694.1"/>
    <property type="molecule type" value="Genomic_DNA"/>
</dbReference>
<feature type="transmembrane region" description="Helical" evidence="4">
    <location>
        <begin position="42"/>
        <end position="65"/>
    </location>
</feature>
<dbReference type="InterPro" id="IPR036612">
    <property type="entry name" value="KH_dom_type_1_sf"/>
</dbReference>
<keyword evidence="4" id="KW-0472">Membrane</keyword>
<proteinExistence type="predicted"/>
<feature type="domain" description="K Homology" evidence="5">
    <location>
        <begin position="359"/>
        <end position="436"/>
    </location>
</feature>